<reference evidence="2 3" key="1">
    <citation type="submission" date="2016-01" db="EMBL/GenBank/DDBJ databases">
        <authorList>
            <person name="Manzoor S."/>
        </authorList>
    </citation>
    <scope>NUCLEOTIDE SEQUENCE [LARGE SCALE GENOMIC DNA]</scope>
    <source>
        <strain evidence="2">Methanoculleus sp MAB1</strain>
    </source>
</reference>
<dbReference type="Proteomes" id="UP000069850">
    <property type="component" value="Chromosome 1"/>
</dbReference>
<protein>
    <submittedName>
        <fullName evidence="2">Cytochrome c biogenesis protein, transmembrane region</fullName>
    </submittedName>
</protein>
<sequence length="384" mass="40329">MWSQESGNRNSSGKIMQCSRRLAVIGIILALLCGAAVQGMDTVAVPPDADHQVTVFYSSRCSSCVQVMPVVRDIAAAHQGVRFAYHDTASGGDVYQLYSAFDAAYGSSKPSIPVIFAGDTVVLTGEEEIRENLEDVVVALEHGLIPSAAYEERWKDAARHTSTVVLTLPLVLSAGLLDGINPCAFTVLVFLLVGVLGAGTRGRVFATGVAYSLAVFAVYFLAGFGLFAAVQSFEVVALFSTAAGCIAIAVGILQVASALAPDLPIRPGIPGRGKQYLAPLMQKASVPAACLFGVLAGIFELPCTGGVYLAVLAILSEHATVAEGILYLLAYNLMFILPLLAITAGIGLGIPPERVDTWRLGHRRALRLVIGVFLLGIGVVTLVI</sequence>
<feature type="transmembrane region" description="Helical" evidence="1">
    <location>
        <begin position="325"/>
        <end position="344"/>
    </location>
</feature>
<feature type="transmembrane region" description="Helical" evidence="1">
    <location>
        <begin position="210"/>
        <end position="230"/>
    </location>
</feature>
<dbReference type="KEGG" id="mema:MMAB1_2593"/>
<dbReference type="PROSITE" id="PS51354">
    <property type="entry name" value="GLUTAREDOXIN_2"/>
    <property type="match status" value="1"/>
</dbReference>
<keyword evidence="1" id="KW-0472">Membrane</keyword>
<evidence type="ECO:0000313" key="3">
    <source>
        <dbReference type="Proteomes" id="UP000069850"/>
    </source>
</evidence>
<keyword evidence="1 2" id="KW-0812">Transmembrane</keyword>
<dbReference type="EMBL" id="LT158599">
    <property type="protein sequence ID" value="CVK33806.1"/>
    <property type="molecule type" value="Genomic_DNA"/>
</dbReference>
<dbReference type="AlphaFoldDB" id="A0A0X3BNT9"/>
<evidence type="ECO:0000313" key="2">
    <source>
        <dbReference type="EMBL" id="CVK33806.1"/>
    </source>
</evidence>
<name>A0A0X3BNT9_9EURY</name>
<dbReference type="PANTHER" id="PTHR31272:SF9">
    <property type="entry name" value="BLL1027 PROTEIN"/>
    <property type="match status" value="1"/>
</dbReference>
<feature type="transmembrane region" description="Helical" evidence="1">
    <location>
        <begin position="284"/>
        <end position="313"/>
    </location>
</feature>
<dbReference type="InterPro" id="IPR051790">
    <property type="entry name" value="Cytochrome_c-biogenesis_DsbD"/>
</dbReference>
<gene>
    <name evidence="2" type="ORF">MMAB1_2593</name>
</gene>
<evidence type="ECO:0000256" key="1">
    <source>
        <dbReference type="SAM" id="Phobius"/>
    </source>
</evidence>
<proteinExistence type="predicted"/>
<dbReference type="SUPFAM" id="SSF52833">
    <property type="entry name" value="Thioredoxin-like"/>
    <property type="match status" value="1"/>
</dbReference>
<organism evidence="2 3">
    <name type="scientific">Methanoculleus bourgensis</name>
    <dbReference type="NCBI Taxonomy" id="83986"/>
    <lineage>
        <taxon>Archaea</taxon>
        <taxon>Methanobacteriati</taxon>
        <taxon>Methanobacteriota</taxon>
        <taxon>Stenosarchaea group</taxon>
        <taxon>Methanomicrobia</taxon>
        <taxon>Methanomicrobiales</taxon>
        <taxon>Methanomicrobiaceae</taxon>
        <taxon>Methanoculleus</taxon>
    </lineage>
</organism>
<accession>A0A0X3BNT9</accession>
<dbReference type="PANTHER" id="PTHR31272">
    <property type="entry name" value="CYTOCHROME C-TYPE BIOGENESIS PROTEIN HI_1454-RELATED"/>
    <property type="match status" value="1"/>
</dbReference>
<feature type="transmembrane region" description="Helical" evidence="1">
    <location>
        <begin position="179"/>
        <end position="198"/>
    </location>
</feature>
<dbReference type="InterPro" id="IPR036249">
    <property type="entry name" value="Thioredoxin-like_sf"/>
</dbReference>
<feature type="transmembrane region" description="Helical" evidence="1">
    <location>
        <begin position="365"/>
        <end position="383"/>
    </location>
</feature>
<keyword evidence="1" id="KW-1133">Transmembrane helix</keyword>
<feature type="transmembrane region" description="Helical" evidence="1">
    <location>
        <begin position="236"/>
        <end position="263"/>
    </location>
</feature>
<dbReference type="CDD" id="cd01659">
    <property type="entry name" value="TRX_superfamily"/>
    <property type="match status" value="1"/>
</dbReference>